<sequence>MTHRTPPGRACLHQLASQRRLPAHQPMDRVTLQWIADNRPVNFDAAPSFPRAGLMLVPARSWFATPRQADANHGVLHNARVSLYAALLAQEYGLDSDDIAAVCAAGAVHDCRRRDDRSDPGHGPRAASWFLDHTDTVSRTLGCELPALSLHRAAEAIAVHDVPYDRFTVRQERAYRQAPHLVDVLKAADCLDRYRLPLQQWWPDTSRLRIPVPDWLPPAAFALVVRSEQARLDGATPHHAVTGARQSLTVGQ</sequence>
<keyword evidence="2" id="KW-1185">Reference proteome</keyword>
<dbReference type="EMBL" id="JBBKAI010000002">
    <property type="protein sequence ID" value="MEJ8661454.1"/>
    <property type="molecule type" value="Genomic_DNA"/>
</dbReference>
<comment type="caution">
    <text evidence="1">The sequence shown here is derived from an EMBL/GenBank/DDBJ whole genome shotgun (WGS) entry which is preliminary data.</text>
</comment>
<name>A0ACC6QTB4_9ACTN</name>
<reference evidence="1" key="1">
    <citation type="submission" date="2024-03" db="EMBL/GenBank/DDBJ databases">
        <title>Novel Streptomyces species of biotechnological and ecological value are a feature of Machair soil.</title>
        <authorList>
            <person name="Prole J.R."/>
            <person name="Goodfellow M."/>
            <person name="Allenby N."/>
            <person name="Ward A.C."/>
        </authorList>
    </citation>
    <scope>NUCLEOTIDE SEQUENCE</scope>
    <source>
        <strain evidence="1">MS1.AVA.4</strain>
    </source>
</reference>
<evidence type="ECO:0000313" key="2">
    <source>
        <dbReference type="Proteomes" id="UP001375539"/>
    </source>
</evidence>
<protein>
    <submittedName>
        <fullName evidence="1">Uncharacterized protein</fullName>
    </submittedName>
</protein>
<proteinExistence type="predicted"/>
<evidence type="ECO:0000313" key="1">
    <source>
        <dbReference type="EMBL" id="MEJ8661454.1"/>
    </source>
</evidence>
<dbReference type="Proteomes" id="UP001375539">
    <property type="component" value="Unassembled WGS sequence"/>
</dbReference>
<gene>
    <name evidence="1" type="ORF">WKI58_33940</name>
</gene>
<accession>A0ACC6QTB4</accession>
<organism evidence="1 2">
    <name type="scientific">Streptomyces pratisoli</name>
    <dbReference type="NCBI Taxonomy" id="3139917"/>
    <lineage>
        <taxon>Bacteria</taxon>
        <taxon>Bacillati</taxon>
        <taxon>Actinomycetota</taxon>
        <taxon>Actinomycetes</taxon>
        <taxon>Kitasatosporales</taxon>
        <taxon>Streptomycetaceae</taxon>
        <taxon>Streptomyces</taxon>
    </lineage>
</organism>